<dbReference type="Proteomes" id="UP000248423">
    <property type="component" value="Unassembled WGS sequence"/>
</dbReference>
<organism evidence="1 2">
    <name type="scientific">Aspergillus sclerotiicarbonarius (strain CBS 121057 / IBT 28362)</name>
    <dbReference type="NCBI Taxonomy" id="1448318"/>
    <lineage>
        <taxon>Eukaryota</taxon>
        <taxon>Fungi</taxon>
        <taxon>Dikarya</taxon>
        <taxon>Ascomycota</taxon>
        <taxon>Pezizomycotina</taxon>
        <taxon>Eurotiomycetes</taxon>
        <taxon>Eurotiomycetidae</taxon>
        <taxon>Eurotiales</taxon>
        <taxon>Aspergillaceae</taxon>
        <taxon>Aspergillus</taxon>
        <taxon>Aspergillus subgen. Circumdati</taxon>
    </lineage>
</organism>
<sequence length="109" mass="11873">MPASAIGALAPANGRFSARRSSRYLTPLASISTCQAIPLNSPKPVMPQCVPVRTAVATRVGRGMDSFHYPLPCPRCPHGCLQQPGRGPWLWTDYSLAGSWPRDLDRLQD</sequence>
<accession>A0A319EE37</accession>
<reference evidence="1 2" key="1">
    <citation type="submission" date="2018-02" db="EMBL/GenBank/DDBJ databases">
        <title>The genomes of Aspergillus section Nigri reveals drivers in fungal speciation.</title>
        <authorList>
            <consortium name="DOE Joint Genome Institute"/>
            <person name="Vesth T.C."/>
            <person name="Nybo J."/>
            <person name="Theobald S."/>
            <person name="Brandl J."/>
            <person name="Frisvad J.C."/>
            <person name="Nielsen K.F."/>
            <person name="Lyhne E.K."/>
            <person name="Kogle M.E."/>
            <person name="Kuo A."/>
            <person name="Riley R."/>
            <person name="Clum A."/>
            <person name="Nolan M."/>
            <person name="Lipzen A."/>
            <person name="Salamov A."/>
            <person name="Henrissat B."/>
            <person name="Wiebenga A."/>
            <person name="De vries R.P."/>
            <person name="Grigoriev I.V."/>
            <person name="Mortensen U.H."/>
            <person name="Andersen M.R."/>
            <person name="Baker S.E."/>
        </authorList>
    </citation>
    <scope>NUCLEOTIDE SEQUENCE [LARGE SCALE GENOMIC DNA]</scope>
    <source>
        <strain evidence="1 2">CBS 121057</strain>
    </source>
</reference>
<protein>
    <submittedName>
        <fullName evidence="1">Uncharacterized protein</fullName>
    </submittedName>
</protein>
<name>A0A319EE37_ASPSB</name>
<dbReference type="VEuPathDB" id="FungiDB:BO78DRAFT_72875"/>
<dbReference type="AlphaFoldDB" id="A0A319EE37"/>
<keyword evidence="2" id="KW-1185">Reference proteome</keyword>
<dbReference type="EMBL" id="KZ826334">
    <property type="protein sequence ID" value="PYI08482.1"/>
    <property type="molecule type" value="Genomic_DNA"/>
</dbReference>
<evidence type="ECO:0000313" key="1">
    <source>
        <dbReference type="EMBL" id="PYI08482.1"/>
    </source>
</evidence>
<proteinExistence type="predicted"/>
<gene>
    <name evidence="1" type="ORF">BO78DRAFT_72875</name>
</gene>
<evidence type="ECO:0000313" key="2">
    <source>
        <dbReference type="Proteomes" id="UP000248423"/>
    </source>
</evidence>